<dbReference type="InterPro" id="IPR000847">
    <property type="entry name" value="LysR_HTH_N"/>
</dbReference>
<dbReference type="PROSITE" id="PS50931">
    <property type="entry name" value="HTH_LYSR"/>
    <property type="match status" value="1"/>
</dbReference>
<protein>
    <submittedName>
        <fullName evidence="6">LysR family transcriptional regulator</fullName>
    </submittedName>
</protein>
<dbReference type="Pfam" id="PF03466">
    <property type="entry name" value="LysR_substrate"/>
    <property type="match status" value="1"/>
</dbReference>
<feature type="domain" description="HTH lysR-type" evidence="5">
    <location>
        <begin position="1"/>
        <end position="59"/>
    </location>
</feature>
<dbReference type="PANTHER" id="PTHR30537:SF3">
    <property type="entry name" value="TRANSCRIPTIONAL REGULATORY PROTEIN"/>
    <property type="match status" value="1"/>
</dbReference>
<dbReference type="Pfam" id="PF00126">
    <property type="entry name" value="HTH_1"/>
    <property type="match status" value="1"/>
</dbReference>
<dbReference type="InterPro" id="IPR036390">
    <property type="entry name" value="WH_DNA-bd_sf"/>
</dbReference>
<dbReference type="InterPro" id="IPR036388">
    <property type="entry name" value="WH-like_DNA-bd_sf"/>
</dbReference>
<dbReference type="InterPro" id="IPR058163">
    <property type="entry name" value="LysR-type_TF_proteobact-type"/>
</dbReference>
<name>A0ABQ5VYC1_9RHOB</name>
<accession>A0ABQ5VYC1</accession>
<dbReference type="SUPFAM" id="SSF46785">
    <property type="entry name" value="Winged helix' DNA-binding domain"/>
    <property type="match status" value="1"/>
</dbReference>
<evidence type="ECO:0000313" key="7">
    <source>
        <dbReference type="Proteomes" id="UP001156694"/>
    </source>
</evidence>
<reference evidence="7" key="1">
    <citation type="journal article" date="2019" name="Int. J. Syst. Evol. Microbiol.">
        <title>The Global Catalogue of Microorganisms (GCM) 10K type strain sequencing project: providing services to taxonomists for standard genome sequencing and annotation.</title>
        <authorList>
            <consortium name="The Broad Institute Genomics Platform"/>
            <consortium name="The Broad Institute Genome Sequencing Center for Infectious Disease"/>
            <person name="Wu L."/>
            <person name="Ma J."/>
        </authorList>
    </citation>
    <scope>NUCLEOTIDE SEQUENCE [LARGE SCALE GENOMIC DNA]</scope>
    <source>
        <strain evidence="7">NBRC 110140</strain>
    </source>
</reference>
<evidence type="ECO:0000256" key="3">
    <source>
        <dbReference type="ARBA" id="ARBA00023125"/>
    </source>
</evidence>
<dbReference type="Gene3D" id="1.10.10.10">
    <property type="entry name" value="Winged helix-like DNA-binding domain superfamily/Winged helix DNA-binding domain"/>
    <property type="match status" value="1"/>
</dbReference>
<keyword evidence="2" id="KW-0805">Transcription regulation</keyword>
<evidence type="ECO:0000259" key="5">
    <source>
        <dbReference type="PROSITE" id="PS50931"/>
    </source>
</evidence>
<dbReference type="SUPFAM" id="SSF53850">
    <property type="entry name" value="Periplasmic binding protein-like II"/>
    <property type="match status" value="1"/>
</dbReference>
<keyword evidence="3" id="KW-0238">DNA-binding</keyword>
<dbReference type="InterPro" id="IPR005119">
    <property type="entry name" value="LysR_subst-bd"/>
</dbReference>
<sequence length="304" mass="33629">MANWDDYRVFLEVARRGSLSGAAPALKMDPATVGRRIQRLETALKATLFVKLQRGYVLTEAGQKLQDQVEQMESTEKSLQGTIFEQANSLSGSIRIGAPDGIANFILPKICAEFCSLHPNLDLQILSLPRVFSLSKREADIALMVTPPTSGRLMVRKVSNYHLHLAAHRDYLAQHPVPTTKQALKSHRIIGYIPDLIFDSSLDYSAEITPNQGPNLSSNSVSVQMQLAQNKGGICLAHDFALPHFQGLQMLLQDQVSVQRSFYLVRHKDDVQNHKISAVSKFLTQGVKSEISRLESLVKSAPSG</sequence>
<dbReference type="RefSeq" id="WP_284379666.1">
    <property type="nucleotide sequence ID" value="NZ_BSNN01000008.1"/>
</dbReference>
<keyword evidence="4" id="KW-0804">Transcription</keyword>
<dbReference type="PANTHER" id="PTHR30537">
    <property type="entry name" value="HTH-TYPE TRANSCRIPTIONAL REGULATOR"/>
    <property type="match status" value="1"/>
</dbReference>
<evidence type="ECO:0000256" key="1">
    <source>
        <dbReference type="ARBA" id="ARBA00009437"/>
    </source>
</evidence>
<gene>
    <name evidence="6" type="ORF">GCM10007939_24230</name>
</gene>
<comment type="caution">
    <text evidence="6">The sequence shown here is derived from an EMBL/GenBank/DDBJ whole genome shotgun (WGS) entry which is preliminary data.</text>
</comment>
<proteinExistence type="inferred from homology"/>
<evidence type="ECO:0000313" key="6">
    <source>
        <dbReference type="EMBL" id="GLQ36139.1"/>
    </source>
</evidence>
<comment type="similarity">
    <text evidence="1">Belongs to the LysR transcriptional regulatory family.</text>
</comment>
<evidence type="ECO:0000256" key="2">
    <source>
        <dbReference type="ARBA" id="ARBA00023015"/>
    </source>
</evidence>
<organism evidence="6 7">
    <name type="scientific">Amylibacter marinus</name>
    <dbReference type="NCBI Taxonomy" id="1475483"/>
    <lineage>
        <taxon>Bacteria</taxon>
        <taxon>Pseudomonadati</taxon>
        <taxon>Pseudomonadota</taxon>
        <taxon>Alphaproteobacteria</taxon>
        <taxon>Rhodobacterales</taxon>
        <taxon>Paracoccaceae</taxon>
        <taxon>Amylibacter</taxon>
    </lineage>
</organism>
<evidence type="ECO:0000256" key="4">
    <source>
        <dbReference type="ARBA" id="ARBA00023163"/>
    </source>
</evidence>
<dbReference type="Gene3D" id="3.40.190.290">
    <property type="match status" value="1"/>
</dbReference>
<keyword evidence="7" id="KW-1185">Reference proteome</keyword>
<dbReference type="Proteomes" id="UP001156694">
    <property type="component" value="Unassembled WGS sequence"/>
</dbReference>
<dbReference type="EMBL" id="BSNN01000008">
    <property type="protein sequence ID" value="GLQ36139.1"/>
    <property type="molecule type" value="Genomic_DNA"/>
</dbReference>